<dbReference type="AlphaFoldDB" id="A0A133VHQ2"/>
<dbReference type="EMBL" id="LHYF01000058">
    <property type="protein sequence ID" value="KXB05962.1"/>
    <property type="molecule type" value="Genomic_DNA"/>
</dbReference>
<gene>
    <name evidence="1" type="ORF">AKJ52_02735</name>
</gene>
<name>A0A133VHQ2_9EURY</name>
<reference evidence="1 2" key="1">
    <citation type="journal article" date="2016" name="Sci. Rep.">
        <title>Metabolic traits of an uncultured archaeal lineage -MSBL1- from brine pools of the Red Sea.</title>
        <authorList>
            <person name="Mwirichia R."/>
            <person name="Alam I."/>
            <person name="Rashid M."/>
            <person name="Vinu M."/>
            <person name="Ba-Alawi W."/>
            <person name="Anthony Kamau A."/>
            <person name="Kamanda Ngugi D."/>
            <person name="Goker M."/>
            <person name="Klenk H.P."/>
            <person name="Bajic V."/>
            <person name="Stingl U."/>
        </authorList>
    </citation>
    <scope>NUCLEOTIDE SEQUENCE [LARGE SCALE GENOMIC DNA]</scope>
    <source>
        <strain evidence="1">SCGC-AAA382C18</strain>
    </source>
</reference>
<sequence>GVKSRRIAEILWENMDRYKRRPLSPKKGNERWVIKRVDAHLRRLKQKGFIQVAREEPSGDVSPYFKTYWYRLTKSGENYAEYHYKNHFDDLKVSRRIL</sequence>
<accession>A0A133VHQ2</accession>
<keyword evidence="2" id="KW-1185">Reference proteome</keyword>
<proteinExistence type="predicted"/>
<evidence type="ECO:0000313" key="1">
    <source>
        <dbReference type="EMBL" id="KXB05962.1"/>
    </source>
</evidence>
<dbReference type="Proteomes" id="UP000070404">
    <property type="component" value="Unassembled WGS sequence"/>
</dbReference>
<comment type="caution">
    <text evidence="1">The sequence shown here is derived from an EMBL/GenBank/DDBJ whole genome shotgun (WGS) entry which is preliminary data.</text>
</comment>
<protein>
    <submittedName>
        <fullName evidence="1">Uncharacterized protein</fullName>
    </submittedName>
</protein>
<feature type="non-terminal residue" evidence="1">
    <location>
        <position position="1"/>
    </location>
</feature>
<evidence type="ECO:0000313" key="2">
    <source>
        <dbReference type="Proteomes" id="UP000070404"/>
    </source>
</evidence>
<organism evidence="1 2">
    <name type="scientific">candidate division MSBL1 archaeon SCGC-AAA382C18</name>
    <dbReference type="NCBI Taxonomy" id="1698281"/>
    <lineage>
        <taxon>Archaea</taxon>
        <taxon>Methanobacteriati</taxon>
        <taxon>Methanobacteriota</taxon>
        <taxon>candidate division MSBL1</taxon>
    </lineage>
</organism>